<proteinExistence type="predicted"/>
<dbReference type="AlphaFoldDB" id="A0A3N1HH21"/>
<reference evidence="1 2" key="1">
    <citation type="submission" date="2018-11" db="EMBL/GenBank/DDBJ databases">
        <title>Sequencing the genomes of 1000 actinobacteria strains.</title>
        <authorList>
            <person name="Klenk H.-P."/>
        </authorList>
    </citation>
    <scope>NUCLEOTIDE SEQUENCE [LARGE SCALE GENOMIC DNA]</scope>
    <source>
        <strain evidence="1 2">DSM 44231</strain>
    </source>
</reference>
<dbReference type="RefSeq" id="WP_123746837.1">
    <property type="nucleotide sequence ID" value="NZ_RJKM01000001.1"/>
</dbReference>
<evidence type="ECO:0000313" key="1">
    <source>
        <dbReference type="EMBL" id="ROP41795.1"/>
    </source>
</evidence>
<dbReference type="Proteomes" id="UP000268727">
    <property type="component" value="Unassembled WGS sequence"/>
</dbReference>
<sequence length="99" mass="10749">MISQSTQIEQSASSTAVAACAPAAWDCQMHAYMETPANVATNLAAVPSGLVERRVYMLMVQGDDRAEAHWFERFAAGIKVREDPTAVSTIYNISPNGSW</sequence>
<name>A0A3N1HH21_9PSEU</name>
<comment type="caution">
    <text evidence="1">The sequence shown here is derived from an EMBL/GenBank/DDBJ whole genome shotgun (WGS) entry which is preliminary data.</text>
</comment>
<protein>
    <submittedName>
        <fullName evidence="1">Uncharacterized protein</fullName>
    </submittedName>
</protein>
<accession>A0A3N1HH21</accession>
<dbReference type="OrthoDB" id="4207080at2"/>
<organism evidence="1 2">
    <name type="scientific">Saccharothrix texasensis</name>
    <dbReference type="NCBI Taxonomy" id="103734"/>
    <lineage>
        <taxon>Bacteria</taxon>
        <taxon>Bacillati</taxon>
        <taxon>Actinomycetota</taxon>
        <taxon>Actinomycetes</taxon>
        <taxon>Pseudonocardiales</taxon>
        <taxon>Pseudonocardiaceae</taxon>
        <taxon>Saccharothrix</taxon>
    </lineage>
</organism>
<gene>
    <name evidence="1" type="ORF">EDD40_7250</name>
</gene>
<keyword evidence="2" id="KW-1185">Reference proteome</keyword>
<dbReference type="EMBL" id="RJKM01000001">
    <property type="protein sequence ID" value="ROP41795.1"/>
    <property type="molecule type" value="Genomic_DNA"/>
</dbReference>
<evidence type="ECO:0000313" key="2">
    <source>
        <dbReference type="Proteomes" id="UP000268727"/>
    </source>
</evidence>